<feature type="compositionally biased region" description="Polar residues" evidence="1">
    <location>
        <begin position="49"/>
        <end position="60"/>
    </location>
</feature>
<sequence length="147" mass="16937">MSNIIHKMSDKITGHGHDDEERESQDRNTGYEQQQQQRDDDRMPLPSQHMGSTESGTSGHAMQGKRGGFRQQQHDLGGDTSQFSSNRSDPMHQQQMPGPMMGGGQDVGENWDEGEDEADDEGRGTRRKDDYTRRRDEYADEFQKRYW</sequence>
<feature type="compositionally biased region" description="Polar residues" evidence="1">
    <location>
        <begin position="79"/>
        <end position="88"/>
    </location>
</feature>
<reference evidence="3" key="1">
    <citation type="submission" date="2016-03" db="EMBL/GenBank/DDBJ databases">
        <authorList>
            <person name="Devillers Hugo."/>
        </authorList>
    </citation>
    <scope>NUCLEOTIDE SEQUENCE [LARGE SCALE GENOMIC DNA]</scope>
</reference>
<feature type="compositionally biased region" description="Basic and acidic residues" evidence="1">
    <location>
        <begin position="7"/>
        <end position="19"/>
    </location>
</feature>
<dbReference type="Proteomes" id="UP000191144">
    <property type="component" value="Chromosome B"/>
</dbReference>
<feature type="region of interest" description="Disordered" evidence="1">
    <location>
        <begin position="1"/>
        <end position="147"/>
    </location>
</feature>
<evidence type="ECO:0000313" key="3">
    <source>
        <dbReference type="Proteomes" id="UP000191144"/>
    </source>
</evidence>
<proteinExistence type="predicted"/>
<feature type="compositionally biased region" description="Basic and acidic residues" evidence="1">
    <location>
        <begin position="121"/>
        <end position="147"/>
    </location>
</feature>
<name>A0A1G4IVS0_9SACH</name>
<accession>A0A1G4IVS0</accession>
<keyword evidence="3" id="KW-1185">Reference proteome</keyword>
<feature type="compositionally biased region" description="Acidic residues" evidence="1">
    <location>
        <begin position="109"/>
        <end position="120"/>
    </location>
</feature>
<organism evidence="2 3">
    <name type="scientific">Lachancea meyersii CBS 8951</name>
    <dbReference type="NCBI Taxonomy" id="1266667"/>
    <lineage>
        <taxon>Eukaryota</taxon>
        <taxon>Fungi</taxon>
        <taxon>Dikarya</taxon>
        <taxon>Ascomycota</taxon>
        <taxon>Saccharomycotina</taxon>
        <taxon>Saccharomycetes</taxon>
        <taxon>Saccharomycetales</taxon>
        <taxon>Saccharomycetaceae</taxon>
        <taxon>Lachancea</taxon>
    </lineage>
</organism>
<protein>
    <submittedName>
        <fullName evidence="2">LAME_0B04940g1_1</fullName>
    </submittedName>
</protein>
<dbReference type="EMBL" id="LT598478">
    <property type="protein sequence ID" value="SCU80901.1"/>
    <property type="molecule type" value="Genomic_DNA"/>
</dbReference>
<evidence type="ECO:0000313" key="2">
    <source>
        <dbReference type="EMBL" id="SCU80901.1"/>
    </source>
</evidence>
<dbReference type="OrthoDB" id="4035941at2759"/>
<gene>
    <name evidence="2" type="ORF">LAME_0B04940G</name>
</gene>
<dbReference type="AlphaFoldDB" id="A0A1G4IVS0"/>
<evidence type="ECO:0000256" key="1">
    <source>
        <dbReference type="SAM" id="MobiDB-lite"/>
    </source>
</evidence>